<organism evidence="1 2">
    <name type="scientific">Saponaria officinalis</name>
    <name type="common">Common soapwort</name>
    <name type="synonym">Lychnis saponaria</name>
    <dbReference type="NCBI Taxonomy" id="3572"/>
    <lineage>
        <taxon>Eukaryota</taxon>
        <taxon>Viridiplantae</taxon>
        <taxon>Streptophyta</taxon>
        <taxon>Embryophyta</taxon>
        <taxon>Tracheophyta</taxon>
        <taxon>Spermatophyta</taxon>
        <taxon>Magnoliopsida</taxon>
        <taxon>eudicotyledons</taxon>
        <taxon>Gunneridae</taxon>
        <taxon>Pentapetalae</taxon>
        <taxon>Caryophyllales</taxon>
        <taxon>Caryophyllaceae</taxon>
        <taxon>Caryophylleae</taxon>
        <taxon>Saponaria</taxon>
    </lineage>
</organism>
<protein>
    <submittedName>
        <fullName evidence="1">Uncharacterized protein</fullName>
    </submittedName>
</protein>
<dbReference type="Proteomes" id="UP001443914">
    <property type="component" value="Unassembled WGS sequence"/>
</dbReference>
<dbReference type="PANTHER" id="PTHR33148">
    <property type="entry name" value="PLASTID MOVEMENT IMPAIRED PROTEIN-RELATED"/>
    <property type="match status" value="1"/>
</dbReference>
<dbReference type="PANTHER" id="PTHR33148:SF6">
    <property type="entry name" value="DUF4228 DOMAIN-CONTAINING PROTEIN"/>
    <property type="match status" value="1"/>
</dbReference>
<accession>A0AAW1I3G3</accession>
<reference evidence="1" key="1">
    <citation type="submission" date="2024-03" db="EMBL/GenBank/DDBJ databases">
        <title>WGS assembly of Saponaria officinalis var. Norfolk2.</title>
        <authorList>
            <person name="Jenkins J."/>
            <person name="Shu S."/>
            <person name="Grimwood J."/>
            <person name="Barry K."/>
            <person name="Goodstein D."/>
            <person name="Schmutz J."/>
            <person name="Leebens-Mack J."/>
            <person name="Osbourn A."/>
        </authorList>
    </citation>
    <scope>NUCLEOTIDE SEQUENCE [LARGE SCALE GENOMIC DNA]</scope>
    <source>
        <strain evidence="1">JIC</strain>
    </source>
</reference>
<dbReference type="InterPro" id="IPR025322">
    <property type="entry name" value="PADRE_dom"/>
</dbReference>
<sequence length="250" mass="27918">MGNNIGGGYNKAAKIMKINGEYFKLKTPSKVIDIIKDYPDHILLDSDDFLRFNLRAKPLDLQFQLKPKKIYLLFELPKFPEINNINNININNNINDNVVNKSSLRRVRSGVEESTITNSKELRKFLMSKRSISDLSIKVKSTVGDGGGGGVGPTRVKVRLPKGQVKRIIEECNDDVEVAQRILRLFATVDGGDAVVEGGGGGGRDVESENGVVVEEEEEEEMEVEVVDRHCFNVHGLCGSHQRKYKKIFS</sequence>
<proteinExistence type="predicted"/>
<comment type="caution">
    <text evidence="1">The sequence shown here is derived from an EMBL/GenBank/DDBJ whole genome shotgun (WGS) entry which is preliminary data.</text>
</comment>
<evidence type="ECO:0000313" key="2">
    <source>
        <dbReference type="Proteomes" id="UP001443914"/>
    </source>
</evidence>
<gene>
    <name evidence="1" type="ORF">RND81_10G118600</name>
</gene>
<name>A0AAW1I3G3_SAPOF</name>
<dbReference type="AlphaFoldDB" id="A0AAW1I3G3"/>
<keyword evidence="2" id="KW-1185">Reference proteome</keyword>
<dbReference type="Pfam" id="PF14009">
    <property type="entry name" value="PADRE"/>
    <property type="match status" value="1"/>
</dbReference>
<evidence type="ECO:0000313" key="1">
    <source>
        <dbReference type="EMBL" id="KAK9683125.1"/>
    </source>
</evidence>
<dbReference type="EMBL" id="JBDFQZ010000010">
    <property type="protein sequence ID" value="KAK9683125.1"/>
    <property type="molecule type" value="Genomic_DNA"/>
</dbReference>